<keyword evidence="3" id="KW-0040">ANK repeat</keyword>
<dbReference type="PANTHER" id="PTHR13774">
    <property type="entry name" value="PHENAZINE BIOSYNTHESIS PROTEIN"/>
    <property type="match status" value="1"/>
</dbReference>
<dbReference type="PROSITE" id="PS50088">
    <property type="entry name" value="ANK_REPEAT"/>
    <property type="match status" value="3"/>
</dbReference>
<sequence length="445" mass="46961">MADHEPQTEPDEATLAFAARVFQAVRSGDVATISDFLDHGLPPNLRNDKGDTLLMLASYNGHGDLTRVLLEKGADPNILNDRGQSPLAGAAFKGELGIARLLLDHGAAVDGAGPDGRTPLMTSAMFNHTALVDLLLARGAEIGARAADGMNALGAAEAMGATATRNLLREKLGLDAGLSQGASAVGKTYPYFVVDAFADRVFSGNPAAVVPLDAFLSDATMQAIAAANNLSETAFVVPDGEHHRLRWFTPTKEVPLCGHATLASAFVLRETGTPGPWTFETASGVLRVDEDEDLLVLDFPAWESTAVTLAEELVAALGATPKEVHRARDLICVFGSPDQIAALAPDHRRLAALGDFCVIATAKGGEGVDITSRYFAAAHGIDEDPVTGVAHVQLAPFWAKRIGKNPLICRQASRRGGILRAEVNGERVRIAGRAVLYARGEFILP</sequence>
<organism evidence="4 5">
    <name type="scientific">Consotaella salsifontis</name>
    <dbReference type="NCBI Taxonomy" id="1365950"/>
    <lineage>
        <taxon>Bacteria</taxon>
        <taxon>Pseudomonadati</taxon>
        <taxon>Pseudomonadota</taxon>
        <taxon>Alphaproteobacteria</taxon>
        <taxon>Hyphomicrobiales</taxon>
        <taxon>Aurantimonadaceae</taxon>
        <taxon>Consotaella</taxon>
    </lineage>
</organism>
<dbReference type="SUPFAM" id="SSF54506">
    <property type="entry name" value="Diaminopimelate epimerase-like"/>
    <property type="match status" value="1"/>
</dbReference>
<feature type="repeat" description="ANK" evidence="3">
    <location>
        <begin position="82"/>
        <end position="114"/>
    </location>
</feature>
<dbReference type="Gene3D" id="3.10.310.10">
    <property type="entry name" value="Diaminopimelate Epimerase, Chain A, domain 1"/>
    <property type="match status" value="2"/>
</dbReference>
<dbReference type="AlphaFoldDB" id="A0A1T4T6J3"/>
<dbReference type="InterPro" id="IPR002110">
    <property type="entry name" value="Ankyrin_rpt"/>
</dbReference>
<dbReference type="Pfam" id="PF12796">
    <property type="entry name" value="Ank_2"/>
    <property type="match status" value="1"/>
</dbReference>
<feature type="repeat" description="ANK" evidence="3">
    <location>
        <begin position="115"/>
        <end position="147"/>
    </location>
</feature>
<evidence type="ECO:0000313" key="4">
    <source>
        <dbReference type="EMBL" id="SKA36094.1"/>
    </source>
</evidence>
<dbReference type="Proteomes" id="UP000190135">
    <property type="component" value="Unassembled WGS sequence"/>
</dbReference>
<dbReference type="Pfam" id="PF02567">
    <property type="entry name" value="PhzC-PhzF"/>
    <property type="match status" value="1"/>
</dbReference>
<name>A0A1T4T6J3_9HYPH</name>
<protein>
    <submittedName>
        <fullName evidence="4">Phenazine biosynthesis protein PhzF family</fullName>
    </submittedName>
</protein>
<evidence type="ECO:0000256" key="2">
    <source>
        <dbReference type="ARBA" id="ARBA00023235"/>
    </source>
</evidence>
<dbReference type="InterPro" id="IPR003719">
    <property type="entry name" value="Phenazine_PhzF-like"/>
</dbReference>
<keyword evidence="5" id="KW-1185">Reference proteome</keyword>
<dbReference type="Gene3D" id="1.25.40.20">
    <property type="entry name" value="Ankyrin repeat-containing domain"/>
    <property type="match status" value="2"/>
</dbReference>
<evidence type="ECO:0000256" key="1">
    <source>
        <dbReference type="ARBA" id="ARBA00008270"/>
    </source>
</evidence>
<dbReference type="Pfam" id="PF00023">
    <property type="entry name" value="Ank"/>
    <property type="match status" value="1"/>
</dbReference>
<dbReference type="PANTHER" id="PTHR13774:SF17">
    <property type="entry name" value="PHENAZINE BIOSYNTHESIS-LIKE DOMAIN-CONTAINING PROTEIN"/>
    <property type="match status" value="1"/>
</dbReference>
<dbReference type="STRING" id="1365950.SAMN05428963_12032"/>
<evidence type="ECO:0000313" key="5">
    <source>
        <dbReference type="Proteomes" id="UP000190135"/>
    </source>
</evidence>
<dbReference type="GO" id="GO:0016853">
    <property type="term" value="F:isomerase activity"/>
    <property type="evidence" value="ECO:0007669"/>
    <property type="project" value="UniProtKB-KW"/>
</dbReference>
<dbReference type="InterPro" id="IPR036770">
    <property type="entry name" value="Ankyrin_rpt-contain_sf"/>
</dbReference>
<dbReference type="RefSeq" id="WP_425349348.1">
    <property type="nucleotide sequence ID" value="NZ_FUXL01000020.1"/>
</dbReference>
<gene>
    <name evidence="4" type="ORF">SAMN05428963_12032</name>
</gene>
<proteinExistence type="inferred from homology"/>
<dbReference type="SUPFAM" id="SSF48403">
    <property type="entry name" value="Ankyrin repeat"/>
    <property type="match status" value="1"/>
</dbReference>
<reference evidence="4 5" key="1">
    <citation type="submission" date="2017-02" db="EMBL/GenBank/DDBJ databases">
        <authorList>
            <person name="Peterson S.W."/>
        </authorList>
    </citation>
    <scope>NUCLEOTIDE SEQUENCE [LARGE SCALE GENOMIC DNA]</scope>
    <source>
        <strain evidence="4 5">USBA 369</strain>
    </source>
</reference>
<feature type="repeat" description="ANK" evidence="3">
    <location>
        <begin position="49"/>
        <end position="81"/>
    </location>
</feature>
<dbReference type="EMBL" id="FUXL01000020">
    <property type="protein sequence ID" value="SKA36094.1"/>
    <property type="molecule type" value="Genomic_DNA"/>
</dbReference>
<accession>A0A1T4T6J3</accession>
<dbReference type="SMART" id="SM00248">
    <property type="entry name" value="ANK"/>
    <property type="match status" value="3"/>
</dbReference>
<dbReference type="NCBIfam" id="TIGR00654">
    <property type="entry name" value="PhzF_family"/>
    <property type="match status" value="1"/>
</dbReference>
<evidence type="ECO:0000256" key="3">
    <source>
        <dbReference type="PROSITE-ProRule" id="PRU00023"/>
    </source>
</evidence>
<keyword evidence="2" id="KW-0413">Isomerase</keyword>
<dbReference type="PROSITE" id="PS50297">
    <property type="entry name" value="ANK_REP_REGION"/>
    <property type="match status" value="3"/>
</dbReference>
<comment type="similarity">
    <text evidence="1">Belongs to the PhzF family.</text>
</comment>
<dbReference type="GO" id="GO:0005737">
    <property type="term" value="C:cytoplasm"/>
    <property type="evidence" value="ECO:0007669"/>
    <property type="project" value="TreeGrafter"/>
</dbReference>